<dbReference type="SMART" id="SM00054">
    <property type="entry name" value="EFh"/>
    <property type="match status" value="2"/>
</dbReference>
<dbReference type="Pfam" id="PF12763">
    <property type="entry name" value="EH"/>
    <property type="match status" value="2"/>
</dbReference>
<dbReference type="InterPro" id="IPR000261">
    <property type="entry name" value="EH_dom"/>
</dbReference>
<reference evidence="6 7" key="1">
    <citation type="submission" date="2020-04" db="EMBL/GenBank/DDBJ databases">
        <title>Perkinsus olseni comparative genomics.</title>
        <authorList>
            <person name="Bogema D.R."/>
        </authorList>
    </citation>
    <scope>NUCLEOTIDE SEQUENCE [LARGE SCALE GENOMIC DNA]</scope>
    <source>
        <strain evidence="6">ATCC PRA-179</strain>
    </source>
</reference>
<feature type="compositionally biased region" description="Basic and acidic residues" evidence="3">
    <location>
        <begin position="345"/>
        <end position="355"/>
    </location>
</feature>
<dbReference type="GO" id="GO:0005777">
    <property type="term" value="C:peroxisome"/>
    <property type="evidence" value="ECO:0007669"/>
    <property type="project" value="TreeGrafter"/>
</dbReference>
<evidence type="ECO:0000259" key="4">
    <source>
        <dbReference type="PROSITE" id="PS50031"/>
    </source>
</evidence>
<evidence type="ECO:0000256" key="2">
    <source>
        <dbReference type="SAM" id="Coils"/>
    </source>
</evidence>
<dbReference type="Pfam" id="PF22622">
    <property type="entry name" value="MFE-2_hydrat-2_N"/>
    <property type="match status" value="1"/>
</dbReference>
<dbReference type="GO" id="GO:0004300">
    <property type="term" value="F:enoyl-CoA hydratase activity"/>
    <property type="evidence" value="ECO:0007669"/>
    <property type="project" value="TreeGrafter"/>
</dbReference>
<dbReference type="SUPFAM" id="SSF54637">
    <property type="entry name" value="Thioesterase/thiol ester dehydrase-isomerase"/>
    <property type="match status" value="2"/>
</dbReference>
<feature type="region of interest" description="Disordered" evidence="3">
    <location>
        <begin position="262"/>
        <end position="365"/>
    </location>
</feature>
<gene>
    <name evidence="6" type="ORF">FOZ61_003540</name>
</gene>
<dbReference type="InterPro" id="IPR054357">
    <property type="entry name" value="MFE-2_N"/>
</dbReference>
<dbReference type="OrthoDB" id="524326at2759"/>
<keyword evidence="2" id="KW-0175">Coiled coil</keyword>
<feature type="compositionally biased region" description="Polar residues" evidence="3">
    <location>
        <begin position="305"/>
        <end position="320"/>
    </location>
</feature>
<evidence type="ECO:0000256" key="3">
    <source>
        <dbReference type="SAM" id="MobiDB-lite"/>
    </source>
</evidence>
<comment type="caution">
    <text evidence="6">The sequence shown here is derived from an EMBL/GenBank/DDBJ whole genome shotgun (WGS) entry which is preliminary data.</text>
</comment>
<evidence type="ECO:0000256" key="1">
    <source>
        <dbReference type="ARBA" id="ARBA00022837"/>
    </source>
</evidence>
<feature type="coiled-coil region" evidence="2">
    <location>
        <begin position="374"/>
        <end position="415"/>
    </location>
</feature>
<dbReference type="Pfam" id="PF01575">
    <property type="entry name" value="MaoC_dehydratas"/>
    <property type="match status" value="1"/>
</dbReference>
<dbReference type="GO" id="GO:0005509">
    <property type="term" value="F:calcium ion binding"/>
    <property type="evidence" value="ECO:0007669"/>
    <property type="project" value="InterPro"/>
</dbReference>
<keyword evidence="1" id="KW-0106">Calcium</keyword>
<dbReference type="Gene3D" id="3.10.129.10">
    <property type="entry name" value="Hotdog Thioesterase"/>
    <property type="match status" value="1"/>
</dbReference>
<feature type="coiled-coil region" evidence="2">
    <location>
        <begin position="462"/>
        <end position="510"/>
    </location>
</feature>
<dbReference type="AlphaFoldDB" id="A0A7J6MDF6"/>
<evidence type="ECO:0000259" key="5">
    <source>
        <dbReference type="PROSITE" id="PS50222"/>
    </source>
</evidence>
<dbReference type="CDD" id="cd00052">
    <property type="entry name" value="EH"/>
    <property type="match status" value="2"/>
</dbReference>
<dbReference type="PANTHER" id="PTHR13078">
    <property type="entry name" value="PEROXISOMAL MULTIFUNCTIONAL ENZYME TYPE 2-RELATED"/>
    <property type="match status" value="1"/>
</dbReference>
<dbReference type="Proteomes" id="UP000570595">
    <property type="component" value="Unassembled WGS sequence"/>
</dbReference>
<dbReference type="CDD" id="cd03448">
    <property type="entry name" value="HDE_HSD"/>
    <property type="match status" value="1"/>
</dbReference>
<dbReference type="EMBL" id="JABAHT010000021">
    <property type="protein sequence ID" value="KAF4669613.1"/>
    <property type="molecule type" value="Genomic_DNA"/>
</dbReference>
<dbReference type="InterPro" id="IPR002539">
    <property type="entry name" value="MaoC-like_dom"/>
</dbReference>
<dbReference type="Gene3D" id="1.10.238.10">
    <property type="entry name" value="EF-hand"/>
    <property type="match status" value="2"/>
</dbReference>
<organism evidence="6 7">
    <name type="scientific">Perkinsus olseni</name>
    <name type="common">Perkinsus atlanticus</name>
    <dbReference type="NCBI Taxonomy" id="32597"/>
    <lineage>
        <taxon>Eukaryota</taxon>
        <taxon>Sar</taxon>
        <taxon>Alveolata</taxon>
        <taxon>Perkinsozoa</taxon>
        <taxon>Perkinsea</taxon>
        <taxon>Perkinsida</taxon>
        <taxon>Perkinsidae</taxon>
        <taxon>Perkinsus</taxon>
    </lineage>
</organism>
<evidence type="ECO:0000313" key="7">
    <source>
        <dbReference type="Proteomes" id="UP000570595"/>
    </source>
</evidence>
<feature type="domain" description="EF-hand" evidence="5">
    <location>
        <begin position="209"/>
        <end position="244"/>
    </location>
</feature>
<dbReference type="PROSITE" id="PS50222">
    <property type="entry name" value="EF_HAND_2"/>
    <property type="match status" value="1"/>
</dbReference>
<feature type="domain" description="EH" evidence="4">
    <location>
        <begin position="178"/>
        <end position="269"/>
    </location>
</feature>
<dbReference type="SUPFAM" id="SSF47473">
    <property type="entry name" value="EF-hand"/>
    <property type="match status" value="2"/>
</dbReference>
<proteinExistence type="predicted"/>
<feature type="region of interest" description="Disordered" evidence="3">
    <location>
        <begin position="554"/>
        <end position="592"/>
    </location>
</feature>
<dbReference type="InterPro" id="IPR029069">
    <property type="entry name" value="HotDog_dom_sf"/>
</dbReference>
<dbReference type="InterPro" id="IPR002048">
    <property type="entry name" value="EF_hand_dom"/>
</dbReference>
<dbReference type="InterPro" id="IPR011992">
    <property type="entry name" value="EF-hand-dom_pair"/>
</dbReference>
<protein>
    <submittedName>
        <fullName evidence="6">Uncharacterized protein</fullName>
    </submittedName>
</protein>
<name>A0A7J6MDF6_PEROL</name>
<sequence length="948" mass="103772">MYSSVQNSQLYPNGQPVQGVYHSAAAVPSMAAVPSGFIGTGLTAPQMSLSPQEDAFYPMLFRVANKSGKTRLSGSEAADFLAKSKLARKTLHDIWNLADSDDMGSLSPFDFYKACRLVAHAQSGVVVITPQLLNMEPPVLPVFEGIEADERTIKRSKAAPGGAVESSLSPIWQLTRKHLQKYTEVFRSLAKDGFVGGLAAKNFMTKSHVDQKELSNIWDLADKDRDGKLSYSEFLVAMHLISRAREGYKMPDKLPPALKAILTTPPEMPPSEVTLGRPMSTGILPQSHETESSSPMEQEAKQESVPATSPALGQNQQQNAYARPSLAGSYKMDGSSNDIGFGSKAKLDTEDKYGEGDAASPELEQDFRDQRAELARQLARKQDVDRMLNEARARLEELRSKKRDLDKKYTDVTAALEGQQTAVLSTKKQLDEAVKEINDVRQLAIQEGEPLATDSADVVAAVRSEKDKVNSADAKIQDLRGQIDRINRQKEDLQSQNAVWLERQRQAEQDRTMLIGALEKERANLASVRAERLRTWEQRHEVSKDITSISVKQWQDTTGSAPKIPDSSKGVVASQGAAGTPHSPVDPRKGIPAKQASPVVTVRRLGDPMVSTELGGTAGGEGWLDDFCLRFMPVRSTLESPSSAEDLVEAGFFPTTPIAYTEKDAILYALGVGASERKYVYENHPDFAVLPTMIFATTFKGDESSKTLPFPPPQLLMDLDIFKGKVIIDAERSMEVLKGPLPVRVSVSDKWGMKTRFTALTPKKAGLLVETETLIVDELAGDEVLRLTNSLFFLGKSDLTAAGSASKIKVAVPDDQQPDHTITEQTSLNQADLYRLSGDYNPLHVDPATAKCYGFEQPILHGLCTLGFAARHVINACLEGDGQRLKSFRCRFTKPVIPGDRLRTEIWEESSGCGVLFRTWAERCTGGEDGTPADPIIVLDGGAAQFFS</sequence>
<dbReference type="GO" id="GO:0006635">
    <property type="term" value="P:fatty acid beta-oxidation"/>
    <property type="evidence" value="ECO:0007669"/>
    <property type="project" value="TreeGrafter"/>
</dbReference>
<dbReference type="PANTHER" id="PTHR13078:SF56">
    <property type="entry name" value="PEROXISOMAL MULTIFUNCTIONAL ENZYME TYPE 2"/>
    <property type="match status" value="1"/>
</dbReference>
<dbReference type="SMART" id="SM00027">
    <property type="entry name" value="EH"/>
    <property type="match status" value="2"/>
</dbReference>
<dbReference type="PROSITE" id="PS00018">
    <property type="entry name" value="EF_HAND_1"/>
    <property type="match status" value="1"/>
</dbReference>
<evidence type="ECO:0000313" key="6">
    <source>
        <dbReference type="EMBL" id="KAF4669613.1"/>
    </source>
</evidence>
<dbReference type="GO" id="GO:0003857">
    <property type="term" value="F:(3S)-3-hydroxyacyl-CoA dehydrogenase (NAD+) activity"/>
    <property type="evidence" value="ECO:0007669"/>
    <property type="project" value="TreeGrafter"/>
</dbReference>
<dbReference type="GO" id="GO:0044594">
    <property type="term" value="F:17-beta-hydroxysteroid dehydrogenase (NAD+) activity"/>
    <property type="evidence" value="ECO:0007669"/>
    <property type="project" value="TreeGrafter"/>
</dbReference>
<dbReference type="InterPro" id="IPR018247">
    <property type="entry name" value="EF_Hand_1_Ca_BS"/>
</dbReference>
<accession>A0A7J6MDF6</accession>
<dbReference type="PROSITE" id="PS50031">
    <property type="entry name" value="EH"/>
    <property type="match status" value="2"/>
</dbReference>
<feature type="domain" description="EH" evidence="4">
    <location>
        <begin position="53"/>
        <end position="133"/>
    </location>
</feature>